<sequence>MNRRSFLQRLWKSALSVIGLSGSTYYYAKYIEPNRLSIQQETISSIKIPQSFHNVTILQFSDIHIGFHYTMQQFAQLIKTIQLQQPDLLLFTGDLFDVPNTVSVVELQQASQLLATVQAPLGKYWIYGNHDHGGYGTDIIAHYMEIGGFQLLQNEHQYIEKNGQCICLAGIDDVILGQPDGKRALQHSDRNLFTIMMCHEPDYAEEMKELPIDIQLSGHSHGGQIQLPFIGHLITPPYAQQYVEGWYNVPNSSSYLYVSRGIGTTRLPYRLLCMPEFTIHTLQSKSK</sequence>
<accession>A0A0A5HYX5</accession>
<gene>
    <name evidence="6" type="ORF">N784_00220</name>
</gene>
<feature type="domain" description="Calcineurin-like phosphoesterase" evidence="5">
    <location>
        <begin position="56"/>
        <end position="222"/>
    </location>
</feature>
<organism evidence="6 7">
    <name type="scientific">Pontibacillus litoralis JSM 072002</name>
    <dbReference type="NCBI Taxonomy" id="1385512"/>
    <lineage>
        <taxon>Bacteria</taxon>
        <taxon>Bacillati</taxon>
        <taxon>Bacillota</taxon>
        <taxon>Bacilli</taxon>
        <taxon>Bacillales</taxon>
        <taxon>Bacillaceae</taxon>
        <taxon>Pontibacillus</taxon>
    </lineage>
</organism>
<name>A0A0A5HYX5_9BACI</name>
<dbReference type="OrthoDB" id="9780884at2"/>
<evidence type="ECO:0000259" key="5">
    <source>
        <dbReference type="Pfam" id="PF00149"/>
    </source>
</evidence>
<dbReference type="PANTHER" id="PTHR31302:SF25">
    <property type="entry name" value="PHOSPHOESTERASE"/>
    <property type="match status" value="1"/>
</dbReference>
<dbReference type="PANTHER" id="PTHR31302">
    <property type="entry name" value="TRANSMEMBRANE PROTEIN WITH METALLOPHOSPHOESTERASE DOMAIN-RELATED"/>
    <property type="match status" value="1"/>
</dbReference>
<dbReference type="GO" id="GO:0008758">
    <property type="term" value="F:UDP-2,3-diacylglucosamine hydrolase activity"/>
    <property type="evidence" value="ECO:0007669"/>
    <property type="project" value="TreeGrafter"/>
</dbReference>
<evidence type="ECO:0000256" key="1">
    <source>
        <dbReference type="ARBA" id="ARBA00001968"/>
    </source>
</evidence>
<keyword evidence="2" id="KW-0479">Metal-binding</keyword>
<keyword evidence="7" id="KW-1185">Reference proteome</keyword>
<dbReference type="GO" id="GO:0016020">
    <property type="term" value="C:membrane"/>
    <property type="evidence" value="ECO:0007669"/>
    <property type="project" value="GOC"/>
</dbReference>
<dbReference type="SUPFAM" id="SSF56300">
    <property type="entry name" value="Metallo-dependent phosphatases"/>
    <property type="match status" value="1"/>
</dbReference>
<dbReference type="Proteomes" id="UP000030401">
    <property type="component" value="Unassembled WGS sequence"/>
</dbReference>
<comment type="cofactor">
    <cofactor evidence="1">
        <name>a divalent metal cation</name>
        <dbReference type="ChEBI" id="CHEBI:60240"/>
    </cofactor>
</comment>
<dbReference type="InterPro" id="IPR004843">
    <property type="entry name" value="Calcineurin-like_PHP"/>
</dbReference>
<reference evidence="6 7" key="1">
    <citation type="submission" date="2013-08" db="EMBL/GenBank/DDBJ databases">
        <authorList>
            <person name="Huang J."/>
            <person name="Wang G."/>
        </authorList>
    </citation>
    <scope>NUCLEOTIDE SEQUENCE [LARGE SCALE GENOMIC DNA]</scope>
    <source>
        <strain evidence="6 7">JSM 072002</strain>
    </source>
</reference>
<evidence type="ECO:0000256" key="3">
    <source>
        <dbReference type="ARBA" id="ARBA00022801"/>
    </source>
</evidence>
<dbReference type="Pfam" id="PF00149">
    <property type="entry name" value="Metallophos"/>
    <property type="match status" value="1"/>
</dbReference>
<dbReference type="InterPro" id="IPR029052">
    <property type="entry name" value="Metallo-depent_PP-like"/>
</dbReference>
<dbReference type="eggNOG" id="COG1408">
    <property type="taxonomic scope" value="Bacteria"/>
</dbReference>
<dbReference type="InterPro" id="IPR051158">
    <property type="entry name" value="Metallophosphoesterase_sf"/>
</dbReference>
<keyword evidence="3" id="KW-0378">Hydrolase</keyword>
<comment type="caution">
    <text evidence="6">The sequence shown here is derived from an EMBL/GenBank/DDBJ whole genome shotgun (WGS) entry which is preliminary data.</text>
</comment>
<evidence type="ECO:0000313" key="7">
    <source>
        <dbReference type="Proteomes" id="UP000030401"/>
    </source>
</evidence>
<dbReference type="CDD" id="cd07385">
    <property type="entry name" value="MPP_YkuE_C"/>
    <property type="match status" value="1"/>
</dbReference>
<dbReference type="FunFam" id="3.60.21.10:FF:000028">
    <property type="entry name" value="Putative metallophosphoesterase"/>
    <property type="match status" value="1"/>
</dbReference>
<dbReference type="GO" id="GO:0046872">
    <property type="term" value="F:metal ion binding"/>
    <property type="evidence" value="ECO:0007669"/>
    <property type="project" value="UniProtKB-KW"/>
</dbReference>
<evidence type="ECO:0000256" key="2">
    <source>
        <dbReference type="ARBA" id="ARBA00022723"/>
    </source>
</evidence>
<dbReference type="AlphaFoldDB" id="A0A0A5HYX5"/>
<dbReference type="Gene3D" id="3.60.21.10">
    <property type="match status" value="1"/>
</dbReference>
<proteinExistence type="inferred from homology"/>
<dbReference type="STRING" id="1385512.N784_00220"/>
<protein>
    <submittedName>
        <fullName evidence="6">Metallophosphoesterase</fullName>
    </submittedName>
</protein>
<evidence type="ECO:0000313" key="6">
    <source>
        <dbReference type="EMBL" id="KGX88812.1"/>
    </source>
</evidence>
<dbReference type="GO" id="GO:0009245">
    <property type="term" value="P:lipid A biosynthetic process"/>
    <property type="evidence" value="ECO:0007669"/>
    <property type="project" value="TreeGrafter"/>
</dbReference>
<comment type="similarity">
    <text evidence="4">Belongs to the metallophosphoesterase superfamily.</text>
</comment>
<dbReference type="EMBL" id="AVPG01000001">
    <property type="protein sequence ID" value="KGX88812.1"/>
    <property type="molecule type" value="Genomic_DNA"/>
</dbReference>
<evidence type="ECO:0000256" key="4">
    <source>
        <dbReference type="ARBA" id="ARBA00061089"/>
    </source>
</evidence>